<dbReference type="InterPro" id="IPR019533">
    <property type="entry name" value="Peptidase_S26"/>
</dbReference>
<keyword evidence="4" id="KW-0645">Protease</keyword>
<comment type="subcellular location">
    <subcellularLocation>
        <location evidence="1">Mitochondrion inner membrane</location>
        <topology evidence="1">Single-pass membrane protein</topology>
    </subcellularLocation>
</comment>
<dbReference type="PRINTS" id="PR00727">
    <property type="entry name" value="LEADERPTASE"/>
</dbReference>
<keyword evidence="6" id="KW-0999">Mitochondrion inner membrane</keyword>
<dbReference type="EMBL" id="PJQM01000985">
    <property type="protein sequence ID" value="RCI03530.1"/>
    <property type="molecule type" value="Genomic_DNA"/>
</dbReference>
<organism evidence="13 14">
    <name type="scientific">Rhizopus stolonifer</name>
    <name type="common">Rhizopus nigricans</name>
    <dbReference type="NCBI Taxonomy" id="4846"/>
    <lineage>
        <taxon>Eukaryota</taxon>
        <taxon>Fungi</taxon>
        <taxon>Fungi incertae sedis</taxon>
        <taxon>Mucoromycota</taxon>
        <taxon>Mucoromycotina</taxon>
        <taxon>Mucoromycetes</taxon>
        <taxon>Mucorales</taxon>
        <taxon>Mucorineae</taxon>
        <taxon>Rhizopodaceae</taxon>
        <taxon>Rhizopus</taxon>
    </lineage>
</organism>
<evidence type="ECO:0000256" key="11">
    <source>
        <dbReference type="PIRSR" id="PIRSR600223-1"/>
    </source>
</evidence>
<reference evidence="13 14" key="1">
    <citation type="journal article" date="2018" name="G3 (Bethesda)">
        <title>Phylogenetic and Phylogenomic Definition of Rhizopus Species.</title>
        <authorList>
            <person name="Gryganskyi A.P."/>
            <person name="Golan J."/>
            <person name="Dolatabadi S."/>
            <person name="Mondo S."/>
            <person name="Robb S."/>
            <person name="Idnurm A."/>
            <person name="Muszewska A."/>
            <person name="Steczkiewicz K."/>
            <person name="Masonjones S."/>
            <person name="Liao H.L."/>
            <person name="Gajdeczka M.T."/>
            <person name="Anike F."/>
            <person name="Vuek A."/>
            <person name="Anishchenko I.M."/>
            <person name="Voigt K."/>
            <person name="de Hoog G.S."/>
            <person name="Smith M.E."/>
            <person name="Heitman J."/>
            <person name="Vilgalys R."/>
            <person name="Stajich J.E."/>
        </authorList>
    </citation>
    <scope>NUCLEOTIDE SEQUENCE [LARGE SCALE GENOMIC DNA]</scope>
    <source>
        <strain evidence="13 14">LSU 92-RS-03</strain>
    </source>
</reference>
<evidence type="ECO:0000256" key="10">
    <source>
        <dbReference type="ARBA" id="ARBA00023136"/>
    </source>
</evidence>
<keyword evidence="14" id="KW-1185">Reference proteome</keyword>
<comment type="similarity">
    <text evidence="2">Belongs to the peptidase S26 family. IMP2 subfamily.</text>
</comment>
<dbReference type="GO" id="GO:0042720">
    <property type="term" value="C:mitochondrial inner membrane peptidase complex"/>
    <property type="evidence" value="ECO:0007669"/>
    <property type="project" value="InterPro"/>
</dbReference>
<dbReference type="SUPFAM" id="SSF51306">
    <property type="entry name" value="LexA/Signal peptidase"/>
    <property type="match status" value="1"/>
</dbReference>
<evidence type="ECO:0000259" key="12">
    <source>
        <dbReference type="Pfam" id="PF10502"/>
    </source>
</evidence>
<accession>A0A367KN34</accession>
<dbReference type="Gene3D" id="2.10.109.10">
    <property type="entry name" value="Umud Fragment, subunit A"/>
    <property type="match status" value="1"/>
</dbReference>
<keyword evidence="9" id="KW-0496">Mitochondrion</keyword>
<feature type="active site" evidence="11">
    <location>
        <position position="42"/>
    </location>
</feature>
<name>A0A367KN34_RHIST</name>
<dbReference type="InterPro" id="IPR037730">
    <property type="entry name" value="IMP2"/>
</dbReference>
<sequence length="180" mass="20224">MVFSRLKSSPYTVPILKGLAWVPVAIFFVDHGYSYAVISGRSMQPTFNPDSNMLRKDIVLLDKWSTTDHKFKRGQVVTLKSPIDAKCTITKRILALPGDTIVPLRKKDEVVHVPEGHVWVEGDEAFHSRDSNSFGTVPIGLVNAKVSYILWPLSRFGPVEIKPVNTERVKTNVFKPGQHK</sequence>
<dbReference type="FunFam" id="2.10.109.10:FF:000005">
    <property type="entry name" value="Mitochondrial inner membrane protease subunit"/>
    <property type="match status" value="1"/>
</dbReference>
<dbReference type="AlphaFoldDB" id="A0A367KN34"/>
<feature type="active site" evidence="11">
    <location>
        <position position="91"/>
    </location>
</feature>
<dbReference type="GO" id="GO:0004252">
    <property type="term" value="F:serine-type endopeptidase activity"/>
    <property type="evidence" value="ECO:0007669"/>
    <property type="project" value="InterPro"/>
</dbReference>
<comment type="caution">
    <text evidence="13">The sequence shown here is derived from an EMBL/GenBank/DDBJ whole genome shotgun (WGS) entry which is preliminary data.</text>
</comment>
<dbReference type="CDD" id="cd06530">
    <property type="entry name" value="S26_SPase_I"/>
    <property type="match status" value="1"/>
</dbReference>
<dbReference type="OrthoDB" id="308440at2759"/>
<dbReference type="PANTHER" id="PTHR46041">
    <property type="entry name" value="MITOCHONDRIAL INNER MEMBRANE PROTEASE SUBUNIT 2"/>
    <property type="match status" value="1"/>
</dbReference>
<evidence type="ECO:0000256" key="9">
    <source>
        <dbReference type="ARBA" id="ARBA00023128"/>
    </source>
</evidence>
<evidence type="ECO:0000256" key="7">
    <source>
        <dbReference type="ARBA" id="ARBA00022801"/>
    </source>
</evidence>
<dbReference type="PANTHER" id="PTHR46041:SF2">
    <property type="entry name" value="MITOCHONDRIAL INNER MEMBRANE PROTEASE SUBUNIT 2"/>
    <property type="match status" value="1"/>
</dbReference>
<dbReference type="Proteomes" id="UP000253551">
    <property type="component" value="Unassembled WGS sequence"/>
</dbReference>
<dbReference type="InterPro" id="IPR000223">
    <property type="entry name" value="Pept_S26A_signal_pept_1"/>
</dbReference>
<evidence type="ECO:0000256" key="2">
    <source>
        <dbReference type="ARBA" id="ARBA00007066"/>
    </source>
</evidence>
<evidence type="ECO:0000313" key="13">
    <source>
        <dbReference type="EMBL" id="RCI03530.1"/>
    </source>
</evidence>
<evidence type="ECO:0000256" key="1">
    <source>
        <dbReference type="ARBA" id="ARBA00004434"/>
    </source>
</evidence>
<evidence type="ECO:0000256" key="5">
    <source>
        <dbReference type="ARBA" id="ARBA00022692"/>
    </source>
</evidence>
<protein>
    <recommendedName>
        <fullName evidence="3">Mitochondrial inner membrane protease subunit 2</fullName>
    </recommendedName>
</protein>
<keyword evidence="5" id="KW-0812">Transmembrane</keyword>
<keyword evidence="8" id="KW-1133">Transmembrane helix</keyword>
<dbReference type="GO" id="GO:0006465">
    <property type="term" value="P:signal peptide processing"/>
    <property type="evidence" value="ECO:0007669"/>
    <property type="project" value="InterPro"/>
</dbReference>
<evidence type="ECO:0000256" key="4">
    <source>
        <dbReference type="ARBA" id="ARBA00022670"/>
    </source>
</evidence>
<dbReference type="Pfam" id="PF10502">
    <property type="entry name" value="Peptidase_S26"/>
    <property type="match status" value="2"/>
</dbReference>
<proteinExistence type="inferred from homology"/>
<keyword evidence="7" id="KW-0378">Hydrolase</keyword>
<dbReference type="GO" id="GO:0006627">
    <property type="term" value="P:protein processing involved in protein targeting to mitochondrion"/>
    <property type="evidence" value="ECO:0007669"/>
    <property type="project" value="InterPro"/>
</dbReference>
<keyword evidence="10" id="KW-0472">Membrane</keyword>
<evidence type="ECO:0000256" key="3">
    <source>
        <dbReference type="ARBA" id="ARBA00013650"/>
    </source>
</evidence>
<dbReference type="STRING" id="4846.A0A367KN34"/>
<feature type="domain" description="Peptidase S26" evidence="12">
    <location>
        <begin position="27"/>
        <end position="102"/>
    </location>
</feature>
<evidence type="ECO:0000256" key="6">
    <source>
        <dbReference type="ARBA" id="ARBA00022792"/>
    </source>
</evidence>
<evidence type="ECO:0000313" key="14">
    <source>
        <dbReference type="Proteomes" id="UP000253551"/>
    </source>
</evidence>
<gene>
    <name evidence="13" type="ORF">CU098_010310</name>
</gene>
<feature type="domain" description="Peptidase S26" evidence="12">
    <location>
        <begin position="110"/>
        <end position="151"/>
    </location>
</feature>
<evidence type="ECO:0000256" key="8">
    <source>
        <dbReference type="ARBA" id="ARBA00022989"/>
    </source>
</evidence>
<dbReference type="InterPro" id="IPR036286">
    <property type="entry name" value="LexA/Signal_pep-like_sf"/>
</dbReference>